<evidence type="ECO:0000313" key="3">
    <source>
        <dbReference type="EMBL" id="KAF4511662.1"/>
    </source>
</evidence>
<dbReference type="InterPro" id="IPR012466">
    <property type="entry name" value="NECAP_PHear"/>
</dbReference>
<dbReference type="GO" id="GO:0030125">
    <property type="term" value="C:clathrin vesicle coat"/>
    <property type="evidence" value="ECO:0007669"/>
    <property type="project" value="TreeGrafter"/>
</dbReference>
<dbReference type="GO" id="GO:0006897">
    <property type="term" value="P:endocytosis"/>
    <property type="evidence" value="ECO:0007669"/>
    <property type="project" value="InterPro"/>
</dbReference>
<dbReference type="Gene3D" id="2.30.29.30">
    <property type="entry name" value="Pleckstrin-homology domain (PH domain)/Phosphotyrosine-binding domain (PTB)"/>
    <property type="match status" value="1"/>
</dbReference>
<keyword evidence="4" id="KW-1185">Reference proteome</keyword>
<dbReference type="Proteomes" id="UP000557566">
    <property type="component" value="Unassembled WGS sequence"/>
</dbReference>
<feature type="domain" description="NECAP PHear" evidence="2">
    <location>
        <begin position="17"/>
        <end position="193"/>
    </location>
</feature>
<dbReference type="OrthoDB" id="10265489at2759"/>
<name>A0A8H4PWB8_9HYPO</name>
<dbReference type="Pfam" id="PF07933">
    <property type="entry name" value="DUF1681"/>
    <property type="match status" value="1"/>
</dbReference>
<protein>
    <recommendedName>
        <fullName evidence="2">NECAP PHear domain-containing protein</fullName>
    </recommendedName>
</protein>
<dbReference type="SUPFAM" id="SSF50729">
    <property type="entry name" value="PH domain-like"/>
    <property type="match status" value="1"/>
</dbReference>
<organism evidence="3 4">
    <name type="scientific">Ophiocordyceps sinensis</name>
    <dbReference type="NCBI Taxonomy" id="72228"/>
    <lineage>
        <taxon>Eukaryota</taxon>
        <taxon>Fungi</taxon>
        <taxon>Dikarya</taxon>
        <taxon>Ascomycota</taxon>
        <taxon>Pezizomycotina</taxon>
        <taxon>Sordariomycetes</taxon>
        <taxon>Hypocreomycetidae</taxon>
        <taxon>Hypocreales</taxon>
        <taxon>Ophiocordycipitaceae</taxon>
        <taxon>Ophiocordyceps</taxon>
    </lineage>
</organism>
<evidence type="ECO:0000256" key="1">
    <source>
        <dbReference type="SAM" id="MobiDB-lite"/>
    </source>
</evidence>
<dbReference type="CDD" id="cd13228">
    <property type="entry name" value="PHear_NECAP"/>
    <property type="match status" value="1"/>
</dbReference>
<sequence length="266" mass="28718">MELLDPATGRPLPTDAIQRVLFLASAVHVYNIPPLPSMRGHNAASWTADPSRHIFTARLRVVETSLSSPSSSSAQQNDDESSLKMDVVLEDASSGQLFAAAPYTDRAVVEPVLDSSRFFAVTVRDQDGRKAVLGIGFEERSDAFDLAVALQEARRSLGWDAKQHSRQGSAAKAKEAPRDYSLKDGETITVNIGKSSLGRRRPLQQVEETPAADMQSFALPPPPSSKPSGSGGAFALPPPPSADDVKRKRRSLRDMGFDDGQFGEFA</sequence>
<proteinExistence type="predicted"/>
<dbReference type="PANTHER" id="PTHR12847:SF9">
    <property type="entry name" value="NECAP-LIKE PROTEIN CG9132"/>
    <property type="match status" value="1"/>
</dbReference>
<feature type="compositionally biased region" description="Basic and acidic residues" evidence="1">
    <location>
        <begin position="172"/>
        <end position="186"/>
    </location>
</feature>
<dbReference type="InterPro" id="IPR011993">
    <property type="entry name" value="PH-like_dom_sf"/>
</dbReference>
<dbReference type="EMBL" id="JAAVMX010000003">
    <property type="protein sequence ID" value="KAF4511662.1"/>
    <property type="molecule type" value="Genomic_DNA"/>
</dbReference>
<evidence type="ECO:0000313" key="4">
    <source>
        <dbReference type="Proteomes" id="UP000557566"/>
    </source>
</evidence>
<accession>A0A8H4PWB8</accession>
<comment type="caution">
    <text evidence="3">The sequence shown here is derived from an EMBL/GenBank/DDBJ whole genome shotgun (WGS) entry which is preliminary data.</text>
</comment>
<dbReference type="PANTHER" id="PTHR12847">
    <property type="entry name" value="ATP-BINDING CASSETTE ABC TRANSPORTER-RELATED"/>
    <property type="match status" value="1"/>
</dbReference>
<feature type="region of interest" description="Disordered" evidence="1">
    <location>
        <begin position="159"/>
        <end position="266"/>
    </location>
</feature>
<gene>
    <name evidence="3" type="ORF">G6O67_003435</name>
</gene>
<reference evidence="3 4" key="1">
    <citation type="journal article" date="2020" name="Genome Biol. Evol.">
        <title>A new high-quality draft genome assembly of the Chinese cordyceps Ophiocordyceps sinensis.</title>
        <authorList>
            <person name="Shu R."/>
            <person name="Zhang J."/>
            <person name="Meng Q."/>
            <person name="Zhang H."/>
            <person name="Zhou G."/>
            <person name="Li M."/>
            <person name="Wu P."/>
            <person name="Zhao Y."/>
            <person name="Chen C."/>
            <person name="Qin Q."/>
        </authorList>
    </citation>
    <scope>NUCLEOTIDE SEQUENCE [LARGE SCALE GENOMIC DNA]</scope>
    <source>
        <strain evidence="3 4">IOZ07</strain>
    </source>
</reference>
<evidence type="ECO:0000259" key="2">
    <source>
        <dbReference type="Pfam" id="PF07933"/>
    </source>
</evidence>
<dbReference type="FunFam" id="2.30.29.30:FF:000465">
    <property type="entry name" value="Adaptin ear-binding coat-associated protein 2"/>
    <property type="match status" value="1"/>
</dbReference>
<dbReference type="AlphaFoldDB" id="A0A8H4PWB8"/>